<organism evidence="2 3">
    <name type="scientific">Azospirillum oleiclasticum</name>
    <dbReference type="NCBI Taxonomy" id="2735135"/>
    <lineage>
        <taxon>Bacteria</taxon>
        <taxon>Pseudomonadati</taxon>
        <taxon>Pseudomonadota</taxon>
        <taxon>Alphaproteobacteria</taxon>
        <taxon>Rhodospirillales</taxon>
        <taxon>Azospirillaceae</taxon>
        <taxon>Azospirillum</taxon>
    </lineage>
</organism>
<gene>
    <name evidence="2" type="ORF">HND93_01375</name>
</gene>
<accession>A0ABX2T2K4</accession>
<dbReference type="Pfam" id="PF05930">
    <property type="entry name" value="Phage_AlpA"/>
    <property type="match status" value="1"/>
</dbReference>
<dbReference type="PANTHER" id="PTHR36154">
    <property type="entry name" value="DNA-BINDING TRANSCRIPTIONAL ACTIVATOR ALPA"/>
    <property type="match status" value="1"/>
</dbReference>
<evidence type="ECO:0000256" key="1">
    <source>
        <dbReference type="SAM" id="MobiDB-lite"/>
    </source>
</evidence>
<protein>
    <submittedName>
        <fullName evidence="2">AlpA family phage regulatory protein</fullName>
    </submittedName>
</protein>
<dbReference type="Proteomes" id="UP000584642">
    <property type="component" value="Unassembled WGS sequence"/>
</dbReference>
<feature type="region of interest" description="Disordered" evidence="1">
    <location>
        <begin position="1"/>
        <end position="23"/>
    </location>
</feature>
<dbReference type="RefSeq" id="WP_180280098.1">
    <property type="nucleotide sequence ID" value="NZ_JABFDB010000001.1"/>
</dbReference>
<sequence>MRALDIGADCRPHNATEAGGPTSGERIIREEEMVARSGLSRSTRWRLEKAGKFPRRVQIGARAHGWRETEFLAWTQSRAPRRKSGDLVG</sequence>
<evidence type="ECO:0000313" key="3">
    <source>
        <dbReference type="Proteomes" id="UP000584642"/>
    </source>
</evidence>
<dbReference type="InterPro" id="IPR010260">
    <property type="entry name" value="AlpA"/>
</dbReference>
<dbReference type="InterPro" id="IPR052931">
    <property type="entry name" value="Prophage_regulatory_activator"/>
</dbReference>
<comment type="caution">
    <text evidence="2">The sequence shown here is derived from an EMBL/GenBank/DDBJ whole genome shotgun (WGS) entry which is preliminary data.</text>
</comment>
<reference evidence="2 3" key="1">
    <citation type="submission" date="2020-05" db="EMBL/GenBank/DDBJ databases">
        <title>Azospirillum oleiclasticum sp. nov, a nitrogen-fixing and heavy crude oil-emulsifying bacterium isolated from the crude oil of Yumen Oilfield.</title>
        <authorList>
            <person name="Wu D."/>
            <person name="Cai M."/>
            <person name="Zhang X."/>
        </authorList>
    </citation>
    <scope>NUCLEOTIDE SEQUENCE [LARGE SCALE GENOMIC DNA]</scope>
    <source>
        <strain evidence="2 3">ROY-1-1-2</strain>
    </source>
</reference>
<evidence type="ECO:0000313" key="2">
    <source>
        <dbReference type="EMBL" id="NYZ18346.1"/>
    </source>
</evidence>
<dbReference type="PANTHER" id="PTHR36154:SF1">
    <property type="entry name" value="DNA-BINDING TRANSCRIPTIONAL ACTIVATOR ALPA"/>
    <property type="match status" value="1"/>
</dbReference>
<dbReference type="EMBL" id="JABFDB010000001">
    <property type="protein sequence ID" value="NYZ18346.1"/>
    <property type="molecule type" value="Genomic_DNA"/>
</dbReference>
<keyword evidence="3" id="KW-1185">Reference proteome</keyword>
<name>A0ABX2T2K4_9PROT</name>
<proteinExistence type="predicted"/>
<dbReference type="Gene3D" id="1.10.238.160">
    <property type="match status" value="1"/>
</dbReference>